<dbReference type="EMBL" id="DTDH01000161">
    <property type="protein sequence ID" value="HGT98954.1"/>
    <property type="molecule type" value="Genomic_DNA"/>
</dbReference>
<dbReference type="InterPro" id="IPR012349">
    <property type="entry name" value="Split_barrel_FMN-bd"/>
</dbReference>
<organism evidence="3">
    <name type="scientific">Ignisphaera aggregans</name>
    <dbReference type="NCBI Taxonomy" id="334771"/>
    <lineage>
        <taxon>Archaea</taxon>
        <taxon>Thermoproteota</taxon>
        <taxon>Thermoprotei</taxon>
        <taxon>Desulfurococcales</taxon>
        <taxon>Desulfurococcaceae</taxon>
        <taxon>Ignisphaera</taxon>
    </lineage>
</organism>
<evidence type="ECO:0000259" key="1">
    <source>
        <dbReference type="Pfam" id="PF04289"/>
    </source>
</evidence>
<dbReference type="Pfam" id="PF04289">
    <property type="entry name" value="DUF447_N"/>
    <property type="match status" value="1"/>
</dbReference>
<dbReference type="AlphaFoldDB" id="A0A7J3MZK5"/>
<dbReference type="Gene3D" id="2.30.110.10">
    <property type="entry name" value="Electron Transport, Fmn-binding Protein, Chain A"/>
    <property type="match status" value="1"/>
</dbReference>
<dbReference type="EMBL" id="DTAU01000153">
    <property type="protein sequence ID" value="HFQ79694.1"/>
    <property type="molecule type" value="Genomic_DNA"/>
</dbReference>
<dbReference type="InterPro" id="IPR007386">
    <property type="entry name" value="DUF447_N"/>
</dbReference>
<name>A0A7J3MZK5_9CREN</name>
<evidence type="ECO:0000313" key="3">
    <source>
        <dbReference type="EMBL" id="HGT98954.1"/>
    </source>
</evidence>
<dbReference type="Gene3D" id="1.20.58.290">
    <property type="entry name" value="Hypothetical membrane protein ta0354_69_121"/>
    <property type="match status" value="1"/>
</dbReference>
<evidence type="ECO:0000313" key="2">
    <source>
        <dbReference type="EMBL" id="HFQ79694.1"/>
    </source>
</evidence>
<proteinExistence type="predicted"/>
<protein>
    <submittedName>
        <fullName evidence="3">DUF447 family protein</fullName>
    </submittedName>
</protein>
<reference evidence="3" key="1">
    <citation type="journal article" date="2020" name="mSystems">
        <title>Genome- and Community-Level Interaction Insights into Carbon Utilization and Element Cycling Functions of Hydrothermarchaeota in Hydrothermal Sediment.</title>
        <authorList>
            <person name="Zhou Z."/>
            <person name="Liu Y."/>
            <person name="Xu W."/>
            <person name="Pan J."/>
            <person name="Luo Z.H."/>
            <person name="Li M."/>
        </authorList>
    </citation>
    <scope>NUCLEOTIDE SEQUENCE [LARGE SCALE GENOMIC DNA]</scope>
    <source>
        <strain evidence="2">SpSt-629</strain>
        <strain evidence="3">SpSt-688</strain>
    </source>
</reference>
<dbReference type="SUPFAM" id="SSF50475">
    <property type="entry name" value="FMN-binding split barrel"/>
    <property type="match status" value="1"/>
</dbReference>
<feature type="domain" description="DUF447" evidence="1">
    <location>
        <begin position="34"/>
        <end position="132"/>
    </location>
</feature>
<sequence>MCMKYITTVLKRIGFSSSTYLEAITILYKDDGDIVNIVPLGYRLRDRNIVTKVYRGSRTYQILISNKSKRGCICITQDAELFYLSIFDKERAIDLFLNRQKKVCDALIEFSIEGMENRKDSIVMYVKPSTVKMLRRTPRGFTRASASIIEALVWLTKLPYTPKTEREKLVKHIEFCLESINRSSRNKKYRLIAREIYTLAQEYLIKEIHQTSTTHQ</sequence>
<accession>A0A7J3MZK5</accession>
<gene>
    <name evidence="2" type="ORF">ENT99_08390</name>
    <name evidence="3" type="ORF">ENU64_05950</name>
</gene>
<comment type="caution">
    <text evidence="3">The sequence shown here is derived from an EMBL/GenBank/DDBJ whole genome shotgun (WGS) entry which is preliminary data.</text>
</comment>